<keyword evidence="2" id="KW-1185">Reference proteome</keyword>
<dbReference type="Pfam" id="PF13489">
    <property type="entry name" value="Methyltransf_23"/>
    <property type="match status" value="1"/>
</dbReference>
<gene>
    <name evidence="1" type="ORF">AB0C36_03500</name>
</gene>
<dbReference type="SUPFAM" id="SSF53335">
    <property type="entry name" value="S-adenosyl-L-methionine-dependent methyltransferases"/>
    <property type="match status" value="1"/>
</dbReference>
<organism evidence="1 2">
    <name type="scientific">Streptodolium elevatio</name>
    <dbReference type="NCBI Taxonomy" id="3157996"/>
    <lineage>
        <taxon>Bacteria</taxon>
        <taxon>Bacillati</taxon>
        <taxon>Actinomycetota</taxon>
        <taxon>Actinomycetes</taxon>
        <taxon>Kitasatosporales</taxon>
        <taxon>Streptomycetaceae</taxon>
        <taxon>Streptodolium</taxon>
    </lineage>
</organism>
<keyword evidence="1" id="KW-0808">Transferase</keyword>
<dbReference type="InterPro" id="IPR029063">
    <property type="entry name" value="SAM-dependent_MTases_sf"/>
</dbReference>
<reference evidence="1 2" key="1">
    <citation type="submission" date="2024-06" db="EMBL/GenBank/DDBJ databases">
        <title>The Natural Products Discovery Center: Release of the First 8490 Sequenced Strains for Exploring Actinobacteria Biosynthetic Diversity.</title>
        <authorList>
            <person name="Kalkreuter E."/>
            <person name="Kautsar S.A."/>
            <person name="Yang D."/>
            <person name="Bader C.D."/>
            <person name="Teijaro C.N."/>
            <person name="Fluegel L."/>
            <person name="Davis C.M."/>
            <person name="Simpson J.R."/>
            <person name="Lauterbach L."/>
            <person name="Steele A.D."/>
            <person name="Gui C."/>
            <person name="Meng S."/>
            <person name="Li G."/>
            <person name="Viehrig K."/>
            <person name="Ye F."/>
            <person name="Su P."/>
            <person name="Kiefer A.F."/>
            <person name="Nichols A."/>
            <person name="Cepeda A.J."/>
            <person name="Yan W."/>
            <person name="Fan B."/>
            <person name="Jiang Y."/>
            <person name="Adhikari A."/>
            <person name="Zheng C.-J."/>
            <person name="Schuster L."/>
            <person name="Cowan T.M."/>
            <person name="Smanski M.J."/>
            <person name="Chevrette M.G."/>
            <person name="De Carvalho L.P.S."/>
            <person name="Shen B."/>
        </authorList>
    </citation>
    <scope>NUCLEOTIDE SEQUENCE [LARGE SCALE GENOMIC DNA]</scope>
    <source>
        <strain evidence="1 2">NPDC048946</strain>
    </source>
</reference>
<sequence length="615" mass="67404">MNTVFEPFPWLALILLAVVVLGTLRARHRLRALPRLAASQDPPALSEYRWITAAGVRPDRELAASAAAYARHEGLLVLDLVPERMPVEPLLDLLGDVDPGRFRTDPVAAGRGACHALLVHDSVLERSETAPGENLSQVELIAVTARLKQFAPRATGHVVAPGLTALRQDPRSAKARMRAFGAPPAVGFAGLLGQAGAFVGAAYATPFWGLMALAAWWVQPYAVLAGRSPVRPRDVHGDVLARPAMAVFRWIRGVAGPTAPAELTPEELAAMRARYADDAADGTDRFFEERRDTCPWCGSDRLAVRVRTKDRLQGKPGRFVLERCRDCQVVFQNPRLSPTGLDYYYRDFYDGLAARGAEAMFATMSRQYLRRARLVRRHTAPGRWLDVGTGHAHMCLVAKSELPDTVFDGLDLGGGVEEAARRGWIEHAYVGQFPDHADSLAGSYDVVSMNHYLEHVRDVFAELDAAAKVVQPGGHLLVEIPDPECWYARLLRRRWHPWFQPQHQHLVPLGRLAEALADRGFTVVEVERGPAHQGGMFVAAVSHTMTAVAPNPRQPWIPGGPTVLRRIRRAVGVTVSVPFYMAAGLLDALTSVAARNFGRAGGSDAYRLLARKDPG</sequence>
<comment type="caution">
    <text evidence="1">The sequence shown here is derived from an EMBL/GenBank/DDBJ whole genome shotgun (WGS) entry which is preliminary data.</text>
</comment>
<dbReference type="GO" id="GO:0008168">
    <property type="term" value="F:methyltransferase activity"/>
    <property type="evidence" value="ECO:0007669"/>
    <property type="project" value="UniProtKB-KW"/>
</dbReference>
<dbReference type="Proteomes" id="UP001551482">
    <property type="component" value="Unassembled WGS sequence"/>
</dbReference>
<accession>A0ABV3DAV6</accession>
<name>A0ABV3DAV6_9ACTN</name>
<dbReference type="GO" id="GO:0032259">
    <property type="term" value="P:methylation"/>
    <property type="evidence" value="ECO:0007669"/>
    <property type="project" value="UniProtKB-KW"/>
</dbReference>
<keyword evidence="1" id="KW-0489">Methyltransferase</keyword>
<proteinExistence type="predicted"/>
<dbReference type="EC" id="2.1.1.-" evidence="1"/>
<evidence type="ECO:0000313" key="2">
    <source>
        <dbReference type="Proteomes" id="UP001551482"/>
    </source>
</evidence>
<dbReference type="EMBL" id="JBEZFP010000005">
    <property type="protein sequence ID" value="MEU8132552.1"/>
    <property type="molecule type" value="Genomic_DNA"/>
</dbReference>
<evidence type="ECO:0000313" key="1">
    <source>
        <dbReference type="EMBL" id="MEU8132552.1"/>
    </source>
</evidence>
<dbReference type="Gene3D" id="3.40.50.150">
    <property type="entry name" value="Vaccinia Virus protein VP39"/>
    <property type="match status" value="1"/>
</dbReference>
<protein>
    <submittedName>
        <fullName evidence="1">Class I SAM-dependent methyltransferase</fullName>
        <ecNumber evidence="1">2.1.1.-</ecNumber>
    </submittedName>
</protein>
<dbReference type="RefSeq" id="WP_358348545.1">
    <property type="nucleotide sequence ID" value="NZ_JBEZFP010000005.1"/>
</dbReference>